<dbReference type="AlphaFoldDB" id="A0A2M4DA34"/>
<reference evidence="2" key="1">
    <citation type="submission" date="2018-01" db="EMBL/GenBank/DDBJ databases">
        <title>An insight into the sialome of Amazonian anophelines.</title>
        <authorList>
            <person name="Ribeiro J.M."/>
            <person name="Scarpassa V."/>
            <person name="Calvo E."/>
        </authorList>
    </citation>
    <scope>NUCLEOTIDE SEQUENCE</scope>
</reference>
<feature type="compositionally biased region" description="Polar residues" evidence="1">
    <location>
        <begin position="36"/>
        <end position="55"/>
    </location>
</feature>
<protein>
    <submittedName>
        <fullName evidence="2">Putative secreted protein</fullName>
    </submittedName>
</protein>
<evidence type="ECO:0000256" key="1">
    <source>
        <dbReference type="SAM" id="MobiDB-lite"/>
    </source>
</evidence>
<organism evidence="2">
    <name type="scientific">Anopheles darlingi</name>
    <name type="common">Mosquito</name>
    <dbReference type="NCBI Taxonomy" id="43151"/>
    <lineage>
        <taxon>Eukaryota</taxon>
        <taxon>Metazoa</taxon>
        <taxon>Ecdysozoa</taxon>
        <taxon>Arthropoda</taxon>
        <taxon>Hexapoda</taxon>
        <taxon>Insecta</taxon>
        <taxon>Pterygota</taxon>
        <taxon>Neoptera</taxon>
        <taxon>Endopterygota</taxon>
        <taxon>Diptera</taxon>
        <taxon>Nematocera</taxon>
        <taxon>Culicoidea</taxon>
        <taxon>Culicidae</taxon>
        <taxon>Anophelinae</taxon>
        <taxon>Anopheles</taxon>
    </lineage>
</organism>
<dbReference type="EMBL" id="GGFL01010266">
    <property type="protein sequence ID" value="MBW74444.1"/>
    <property type="molecule type" value="Transcribed_RNA"/>
</dbReference>
<accession>A0A2M4DA34</accession>
<proteinExistence type="predicted"/>
<feature type="region of interest" description="Disordered" evidence="1">
    <location>
        <begin position="27"/>
        <end position="61"/>
    </location>
</feature>
<sequence>MRTLVCGFSVSPTTWPALICLSRCRDEPPRSARVGKSNSSSGSLQMSRTVNNATPLSPERESADRLVGSSLAVADRFLLSLEILRFL</sequence>
<evidence type="ECO:0000313" key="2">
    <source>
        <dbReference type="EMBL" id="MBW74444.1"/>
    </source>
</evidence>
<name>A0A2M4DA34_ANODA</name>